<dbReference type="AlphaFoldDB" id="A0A3N4HCJ5"/>
<gene>
    <name evidence="2" type="ORF">BJ508DRAFT_316156</name>
</gene>
<protein>
    <submittedName>
        <fullName evidence="2">Uncharacterized protein</fullName>
    </submittedName>
</protein>
<feature type="region of interest" description="Disordered" evidence="1">
    <location>
        <begin position="85"/>
        <end position="107"/>
    </location>
</feature>
<dbReference type="EMBL" id="ML120034">
    <property type="protein sequence ID" value="RPA70848.1"/>
    <property type="molecule type" value="Genomic_DNA"/>
</dbReference>
<evidence type="ECO:0000256" key="1">
    <source>
        <dbReference type="SAM" id="MobiDB-lite"/>
    </source>
</evidence>
<evidence type="ECO:0000313" key="2">
    <source>
        <dbReference type="EMBL" id="RPA70848.1"/>
    </source>
</evidence>
<evidence type="ECO:0000313" key="3">
    <source>
        <dbReference type="Proteomes" id="UP000275078"/>
    </source>
</evidence>
<reference evidence="2 3" key="1">
    <citation type="journal article" date="2018" name="Nat. Ecol. Evol.">
        <title>Pezizomycetes genomes reveal the molecular basis of ectomycorrhizal truffle lifestyle.</title>
        <authorList>
            <person name="Murat C."/>
            <person name="Payen T."/>
            <person name="Noel B."/>
            <person name="Kuo A."/>
            <person name="Morin E."/>
            <person name="Chen J."/>
            <person name="Kohler A."/>
            <person name="Krizsan K."/>
            <person name="Balestrini R."/>
            <person name="Da Silva C."/>
            <person name="Montanini B."/>
            <person name="Hainaut M."/>
            <person name="Levati E."/>
            <person name="Barry K.W."/>
            <person name="Belfiori B."/>
            <person name="Cichocki N."/>
            <person name="Clum A."/>
            <person name="Dockter R.B."/>
            <person name="Fauchery L."/>
            <person name="Guy J."/>
            <person name="Iotti M."/>
            <person name="Le Tacon F."/>
            <person name="Lindquist E.A."/>
            <person name="Lipzen A."/>
            <person name="Malagnac F."/>
            <person name="Mello A."/>
            <person name="Molinier V."/>
            <person name="Miyauchi S."/>
            <person name="Poulain J."/>
            <person name="Riccioni C."/>
            <person name="Rubini A."/>
            <person name="Sitrit Y."/>
            <person name="Splivallo R."/>
            <person name="Traeger S."/>
            <person name="Wang M."/>
            <person name="Zifcakova L."/>
            <person name="Wipf D."/>
            <person name="Zambonelli A."/>
            <person name="Paolocci F."/>
            <person name="Nowrousian M."/>
            <person name="Ottonello S."/>
            <person name="Baldrian P."/>
            <person name="Spatafora J.W."/>
            <person name="Henrissat B."/>
            <person name="Nagy L.G."/>
            <person name="Aury J.M."/>
            <person name="Wincker P."/>
            <person name="Grigoriev I.V."/>
            <person name="Bonfante P."/>
            <person name="Martin F.M."/>
        </authorList>
    </citation>
    <scope>NUCLEOTIDE SEQUENCE [LARGE SCALE GENOMIC DNA]</scope>
    <source>
        <strain evidence="2 3">RN42</strain>
    </source>
</reference>
<keyword evidence="3" id="KW-1185">Reference proteome</keyword>
<name>A0A3N4HCJ5_ASCIM</name>
<proteinExistence type="predicted"/>
<sequence>MSSLLNSFRYLLKRLFGSTMSITTPIRQTDRVFAGYLTWNGEEWWDSRDRNFLDCLFWTGDPEEWWRLYEFMLWQRDQSRRFSEIRKRSRVKGEQNEAESPRYKRQRLDVESSTKGLMLPPSSLPLPQWKLDGIVLDSQDSDAPPLSFGLQRWKLDGIVHDSQEEDSDDEM</sequence>
<organism evidence="2 3">
    <name type="scientific">Ascobolus immersus RN42</name>
    <dbReference type="NCBI Taxonomy" id="1160509"/>
    <lineage>
        <taxon>Eukaryota</taxon>
        <taxon>Fungi</taxon>
        <taxon>Dikarya</taxon>
        <taxon>Ascomycota</taxon>
        <taxon>Pezizomycotina</taxon>
        <taxon>Pezizomycetes</taxon>
        <taxon>Pezizales</taxon>
        <taxon>Ascobolaceae</taxon>
        <taxon>Ascobolus</taxon>
    </lineage>
</organism>
<accession>A0A3N4HCJ5</accession>
<dbReference type="Proteomes" id="UP000275078">
    <property type="component" value="Unassembled WGS sequence"/>
</dbReference>